<evidence type="ECO:0000256" key="1">
    <source>
        <dbReference type="SAM" id="SignalP"/>
    </source>
</evidence>
<comment type="caution">
    <text evidence="2">The sequence shown here is derived from an EMBL/GenBank/DDBJ whole genome shotgun (WGS) entry which is preliminary data.</text>
</comment>
<keyword evidence="1" id="KW-0732">Signal</keyword>
<dbReference type="EMBL" id="VLNR01000021">
    <property type="protein sequence ID" value="TSE08610.1"/>
    <property type="molecule type" value="Genomic_DNA"/>
</dbReference>
<dbReference type="AlphaFoldDB" id="A0A554VKR3"/>
<sequence length="232" mass="26822">MKNYLFILAAFFCILMNAQQTPASSPVEFNQTTNKILLNQFVRTALKNTVSEESINGNKYYEEDYRVANIFVDDVVIGEYPVRYNGFHDEIEVMEGNKVSALLPKKNVKVVFDEYIYKTLNDDVDARKKSYFIDFQNGKNVSLILKARKKIKRAAQPHSGLGGSIPANFYEDYKYYIKDKSGDLTKIKLKKKEVLAVLKDKKTEIEKFASSKKLSFKKKEDLIKIIDYYNTL</sequence>
<accession>A0A554VKR3</accession>
<name>A0A554VKR3_9FLAO</name>
<dbReference type="Proteomes" id="UP000318833">
    <property type="component" value="Unassembled WGS sequence"/>
</dbReference>
<feature type="signal peptide" evidence="1">
    <location>
        <begin position="1"/>
        <end position="23"/>
    </location>
</feature>
<reference evidence="2 3" key="1">
    <citation type="submission" date="2019-07" db="EMBL/GenBank/DDBJ databases">
        <title>The draft genome sequence of Aquimarina algiphila M91.</title>
        <authorList>
            <person name="Meng X."/>
        </authorList>
    </citation>
    <scope>NUCLEOTIDE SEQUENCE [LARGE SCALE GENOMIC DNA]</scope>
    <source>
        <strain evidence="2 3">M91</strain>
    </source>
</reference>
<evidence type="ECO:0000313" key="2">
    <source>
        <dbReference type="EMBL" id="TSE08610.1"/>
    </source>
</evidence>
<gene>
    <name evidence="2" type="ORF">FOF46_11695</name>
</gene>
<protein>
    <recommendedName>
        <fullName evidence="4">DUF4468 domain-containing protein</fullName>
    </recommendedName>
</protein>
<organism evidence="2 3">
    <name type="scientific">Aquimarina algiphila</name>
    <dbReference type="NCBI Taxonomy" id="2047982"/>
    <lineage>
        <taxon>Bacteria</taxon>
        <taxon>Pseudomonadati</taxon>
        <taxon>Bacteroidota</taxon>
        <taxon>Flavobacteriia</taxon>
        <taxon>Flavobacteriales</taxon>
        <taxon>Flavobacteriaceae</taxon>
        <taxon>Aquimarina</taxon>
    </lineage>
</organism>
<evidence type="ECO:0000313" key="3">
    <source>
        <dbReference type="Proteomes" id="UP000318833"/>
    </source>
</evidence>
<dbReference type="RefSeq" id="WP_109438116.1">
    <property type="nucleotide sequence ID" value="NZ_CANLFO010000002.1"/>
</dbReference>
<evidence type="ECO:0008006" key="4">
    <source>
        <dbReference type="Google" id="ProtNLM"/>
    </source>
</evidence>
<proteinExistence type="predicted"/>
<feature type="chain" id="PRO_5021738415" description="DUF4468 domain-containing protein" evidence="1">
    <location>
        <begin position="24"/>
        <end position="232"/>
    </location>
</feature>
<keyword evidence="3" id="KW-1185">Reference proteome</keyword>
<dbReference type="OrthoDB" id="1160165at2"/>